<protein>
    <submittedName>
        <fullName evidence="2">Uncharacterized protein</fullName>
    </submittedName>
</protein>
<name>A0ABR2XL06_9PEZI</name>
<feature type="compositionally biased region" description="Polar residues" evidence="1">
    <location>
        <begin position="19"/>
        <end position="28"/>
    </location>
</feature>
<organism evidence="2 3">
    <name type="scientific">Seiridium cardinale</name>
    <dbReference type="NCBI Taxonomy" id="138064"/>
    <lineage>
        <taxon>Eukaryota</taxon>
        <taxon>Fungi</taxon>
        <taxon>Dikarya</taxon>
        <taxon>Ascomycota</taxon>
        <taxon>Pezizomycotina</taxon>
        <taxon>Sordariomycetes</taxon>
        <taxon>Xylariomycetidae</taxon>
        <taxon>Amphisphaeriales</taxon>
        <taxon>Sporocadaceae</taxon>
        <taxon>Seiridium</taxon>
    </lineage>
</organism>
<dbReference type="EMBL" id="JARVKM010000042">
    <property type="protein sequence ID" value="KAK9774310.1"/>
    <property type="molecule type" value="Genomic_DNA"/>
</dbReference>
<feature type="compositionally biased region" description="Acidic residues" evidence="1">
    <location>
        <begin position="97"/>
        <end position="109"/>
    </location>
</feature>
<feature type="compositionally biased region" description="Basic and acidic residues" evidence="1">
    <location>
        <begin position="1"/>
        <end position="11"/>
    </location>
</feature>
<comment type="caution">
    <text evidence="2">The sequence shown here is derived from an EMBL/GenBank/DDBJ whole genome shotgun (WGS) entry which is preliminary data.</text>
</comment>
<keyword evidence="3" id="KW-1185">Reference proteome</keyword>
<evidence type="ECO:0000256" key="1">
    <source>
        <dbReference type="SAM" id="MobiDB-lite"/>
    </source>
</evidence>
<feature type="compositionally biased region" description="Basic and acidic residues" evidence="1">
    <location>
        <begin position="48"/>
        <end position="62"/>
    </location>
</feature>
<feature type="region of interest" description="Disordered" evidence="1">
    <location>
        <begin position="89"/>
        <end position="109"/>
    </location>
</feature>
<feature type="region of interest" description="Disordered" evidence="1">
    <location>
        <begin position="1"/>
        <end position="69"/>
    </location>
</feature>
<sequence>MHNTDSLDQKDATVATAVKSVSQHSRPSSAEGPAHGTRGASSGAQIRKQQERERKLAEKQDQDEQQAESLIVRLRVQREKLMEIYAKRRRKRRELSEGELDFEPSMEEA</sequence>
<evidence type="ECO:0000313" key="2">
    <source>
        <dbReference type="EMBL" id="KAK9774310.1"/>
    </source>
</evidence>
<reference evidence="2 3" key="1">
    <citation type="submission" date="2024-02" db="EMBL/GenBank/DDBJ databases">
        <title>First draft genome assembly of two strains of Seiridium cardinale.</title>
        <authorList>
            <person name="Emiliani G."/>
            <person name="Scali E."/>
        </authorList>
    </citation>
    <scope>NUCLEOTIDE SEQUENCE [LARGE SCALE GENOMIC DNA]</scope>
    <source>
        <strain evidence="2 3">BM-138-000479</strain>
    </source>
</reference>
<accession>A0ABR2XL06</accession>
<dbReference type="Proteomes" id="UP001465668">
    <property type="component" value="Unassembled WGS sequence"/>
</dbReference>
<proteinExistence type="predicted"/>
<evidence type="ECO:0000313" key="3">
    <source>
        <dbReference type="Proteomes" id="UP001465668"/>
    </source>
</evidence>
<gene>
    <name evidence="2" type="ORF">SCAR479_08915</name>
</gene>